<name>E4SMT6_LACAR</name>
<proteinExistence type="predicted"/>
<reference evidence="1 2" key="1">
    <citation type="journal article" date="2011" name="J. Bacteriol.">
        <title>Genome sequence of Lactobacillus amylovorus GRL1112.</title>
        <authorList>
            <person name="Kant R."/>
            <person name="Paulin L."/>
            <person name="Alatalo E."/>
            <person name="de Vos W.M."/>
            <person name="Palva A."/>
        </authorList>
    </citation>
    <scope>NUCLEOTIDE SEQUENCE [LARGE SCALE GENOMIC DNA]</scope>
    <source>
        <strain evidence="1 2">GRL 1112</strain>
    </source>
</reference>
<evidence type="ECO:0000313" key="2">
    <source>
        <dbReference type="Proteomes" id="UP000007033"/>
    </source>
</evidence>
<evidence type="ECO:0000313" key="1">
    <source>
        <dbReference type="EMBL" id="ADQ59832.1"/>
    </source>
</evidence>
<organism evidence="1 2">
    <name type="scientific">Lactobacillus amylovorus (strain GRL 1112)</name>
    <dbReference type="NCBI Taxonomy" id="695560"/>
    <lineage>
        <taxon>Bacteria</taxon>
        <taxon>Bacillati</taxon>
        <taxon>Bacillota</taxon>
        <taxon>Bacilli</taxon>
        <taxon>Lactobacillales</taxon>
        <taxon>Lactobacillaceae</taxon>
        <taxon>Lactobacillus</taxon>
    </lineage>
</organism>
<dbReference type="PATRIC" id="fig|695560.3.peg.1893"/>
<dbReference type="RefSeq" id="WP_013438600.1">
    <property type="nucleotide sequence ID" value="NC_014724.1"/>
</dbReference>
<accession>E4SMT6</accession>
<dbReference type="Proteomes" id="UP000007033">
    <property type="component" value="Chromosome"/>
</dbReference>
<dbReference type="HOGENOM" id="CLU_817964_0_0_9"/>
<gene>
    <name evidence="1" type="ordered locus">LA2_09625</name>
</gene>
<dbReference type="KEGG" id="lam:LA2_09625"/>
<protein>
    <submittedName>
        <fullName evidence="1">Uncharacterized protein</fullName>
    </submittedName>
</protein>
<dbReference type="AlphaFoldDB" id="E4SMT6"/>
<dbReference type="EMBL" id="CP002338">
    <property type="protein sequence ID" value="ADQ59832.1"/>
    <property type="molecule type" value="Genomic_DNA"/>
</dbReference>
<sequence length="327" mass="38236">MNSQLEKNQRYTLIKMDSKYKNLDQIKNDVLSQQHKEPFKSKLIEFSEDNEESYFLYKWYENSGEVAECKIPNTNETVKYLCTEAICEFSTRKIKDDNNKILPKRDRLNIQKTEVIFAQKNNQVFAILMTFDNYELKRIKKLLQMSNIEPLPSEYQIVPSIFTWLFYRYITEKEMIDNNISIEGINGFTGNVLTDENRFSGDSGNTPDLIITKAFLANNYDITSIKVDLNVDSGCLTSFYINQTNTDNELRIMALKNSTTNIILNVDDIYEIMPLYIIFYLIPQIFDSYQKNKNKFDSTEKNSFLADLAIEVVKQILARNNLTKDDL</sequence>